<evidence type="ECO:0000313" key="5">
    <source>
        <dbReference type="Proteomes" id="UP000199392"/>
    </source>
</evidence>
<evidence type="ECO:0000256" key="1">
    <source>
        <dbReference type="ARBA" id="ARBA00009410"/>
    </source>
</evidence>
<dbReference type="Proteomes" id="UP000199392">
    <property type="component" value="Unassembled WGS sequence"/>
</dbReference>
<accession>A0A1I6STH0</accession>
<dbReference type="RefSeq" id="WP_092424165.1">
    <property type="nucleotide sequence ID" value="NZ_FNCL01000005.1"/>
</dbReference>
<dbReference type="GO" id="GO:0055130">
    <property type="term" value="P:D-alanine catabolic process"/>
    <property type="evidence" value="ECO:0007669"/>
    <property type="project" value="TreeGrafter"/>
</dbReference>
<dbReference type="InterPro" id="IPR006076">
    <property type="entry name" value="FAD-dep_OxRdtase"/>
</dbReference>
<dbReference type="GO" id="GO:0008718">
    <property type="term" value="F:D-amino-acid dehydrogenase activity"/>
    <property type="evidence" value="ECO:0007669"/>
    <property type="project" value="TreeGrafter"/>
</dbReference>
<keyword evidence="5" id="KW-1185">Reference proteome</keyword>
<dbReference type="OrthoDB" id="9787190at2"/>
<reference evidence="5" key="1">
    <citation type="submission" date="2016-10" db="EMBL/GenBank/DDBJ databases">
        <authorList>
            <person name="Varghese N."/>
            <person name="Submissions S."/>
        </authorList>
    </citation>
    <scope>NUCLEOTIDE SEQUENCE [LARGE SCALE GENOMIC DNA]</scope>
    <source>
        <strain evidence="5">DSM 26894</strain>
    </source>
</reference>
<gene>
    <name evidence="4" type="ORF">SAMN04488050_10546</name>
</gene>
<dbReference type="SUPFAM" id="SSF51905">
    <property type="entry name" value="FAD/NAD(P)-binding domain"/>
    <property type="match status" value="1"/>
</dbReference>
<dbReference type="GO" id="GO:0005886">
    <property type="term" value="C:plasma membrane"/>
    <property type="evidence" value="ECO:0007669"/>
    <property type="project" value="TreeGrafter"/>
</dbReference>
<dbReference type="PANTHER" id="PTHR13847:SF280">
    <property type="entry name" value="D-AMINO ACID DEHYDROGENASE"/>
    <property type="match status" value="1"/>
</dbReference>
<proteinExistence type="inferred from homology"/>
<evidence type="ECO:0000256" key="2">
    <source>
        <dbReference type="ARBA" id="ARBA00023002"/>
    </source>
</evidence>
<organism evidence="4 5">
    <name type="scientific">Alloyangia pacifica</name>
    <dbReference type="NCBI Taxonomy" id="311180"/>
    <lineage>
        <taxon>Bacteria</taxon>
        <taxon>Pseudomonadati</taxon>
        <taxon>Pseudomonadota</taxon>
        <taxon>Alphaproteobacteria</taxon>
        <taxon>Rhodobacterales</taxon>
        <taxon>Roseobacteraceae</taxon>
        <taxon>Alloyangia</taxon>
    </lineage>
</organism>
<dbReference type="Gene3D" id="3.30.9.10">
    <property type="entry name" value="D-Amino Acid Oxidase, subunit A, domain 2"/>
    <property type="match status" value="1"/>
</dbReference>
<evidence type="ECO:0000259" key="3">
    <source>
        <dbReference type="Pfam" id="PF01266"/>
    </source>
</evidence>
<dbReference type="Gene3D" id="3.50.50.60">
    <property type="entry name" value="FAD/NAD(P)-binding domain"/>
    <property type="match status" value="2"/>
</dbReference>
<sequence>MPGPKPDPVENSAALPKHADVVIIGGGIAGVTAALELVDKGLTVAVCEKGHIAGEQSSRNWGWVRLTHRDTRELPLMVESQRLWQGMDARIGGDTGYVRCGVTYTAATEAALEGERQALEELQQYQIPARLLSREEALAQFPGLSLDIKGALYNPYDGRAEPQKAVPAIARAVQARGGSVHQDCAVRVVETAAGRVSGVVTEKGRISCSAVLVAGGVWSRLFLGNMGIELPQLRTKGNVLRTDPVPDGPEGTLKFREFTMRRRTDGGYTIASAMPSRYQLTPDSFRLFKDFLPTLRNEWRNVSLGIGPAFFEALRTPRRWSGVEESPFERMRVLDPVPDEARIDHALEVVKSAYAPFRNATVAQKWAGYIDVLPDIVPVISSTEGVRNGIPGLFVSSGFSGHGFGLGTGAGRLAADLITGTTPVVDPEPFRLHRFSDGSEIRAKEGVIQR</sequence>
<protein>
    <submittedName>
        <fullName evidence="4">Glycine/D-amino acid oxidase</fullName>
    </submittedName>
</protein>
<dbReference type="InterPro" id="IPR036188">
    <property type="entry name" value="FAD/NAD-bd_sf"/>
</dbReference>
<feature type="domain" description="FAD dependent oxidoreductase" evidence="3">
    <location>
        <begin position="20"/>
        <end position="417"/>
    </location>
</feature>
<dbReference type="EMBL" id="FOZW01000005">
    <property type="protein sequence ID" value="SFS80201.1"/>
    <property type="molecule type" value="Genomic_DNA"/>
</dbReference>
<dbReference type="GO" id="GO:0005737">
    <property type="term" value="C:cytoplasm"/>
    <property type="evidence" value="ECO:0007669"/>
    <property type="project" value="TreeGrafter"/>
</dbReference>
<name>A0A1I6STH0_9RHOB</name>
<evidence type="ECO:0000313" key="4">
    <source>
        <dbReference type="EMBL" id="SFS80201.1"/>
    </source>
</evidence>
<dbReference type="Pfam" id="PF01266">
    <property type="entry name" value="DAO"/>
    <property type="match status" value="1"/>
</dbReference>
<dbReference type="PANTHER" id="PTHR13847">
    <property type="entry name" value="SARCOSINE DEHYDROGENASE-RELATED"/>
    <property type="match status" value="1"/>
</dbReference>
<keyword evidence="2" id="KW-0560">Oxidoreductase</keyword>
<dbReference type="AlphaFoldDB" id="A0A1I6STH0"/>
<dbReference type="STRING" id="311180.SAMN04488050_10546"/>
<comment type="similarity">
    <text evidence="1">Belongs to the DadA oxidoreductase family.</text>
</comment>